<dbReference type="AlphaFoldDB" id="A0AA86T1E1"/>
<name>A0AA86T1E1_9BACT</name>
<keyword evidence="2" id="KW-1185">Reference proteome</keyword>
<dbReference type="KEGG" id="nti:DNFV4_00609"/>
<proteinExistence type="predicted"/>
<dbReference type="Proteomes" id="UP001179121">
    <property type="component" value="Chromosome"/>
</dbReference>
<protein>
    <submittedName>
        <fullName evidence="1">Uncharacterized protein</fullName>
    </submittedName>
</protein>
<sequence length="191" mass="21563">MAGKNPGSFQAFRDLVQLLLGNTVIPAHAAVRLIKGPRPNVYVLGGYQGPTDPVELNDGRFLRVTMTLFWVSTKDGDRVKVETSNFQYQMDKLGDRWICRYDYIREAPDQHPSTHLHVRGSLTEDCLSGDFPLERVHFPTNRVSIEAVIRLLIEQFKVTSNTPEEIWRPLLAETEAAFMQIAHKSLSGPAT</sequence>
<dbReference type="EMBL" id="OX365700">
    <property type="protein sequence ID" value="CAI4030184.1"/>
    <property type="molecule type" value="Genomic_DNA"/>
</dbReference>
<accession>A0AA86T1E1</accession>
<organism evidence="1 2">
    <name type="scientific">Nitrospira tepida</name>
    <dbReference type="NCBI Taxonomy" id="2973512"/>
    <lineage>
        <taxon>Bacteria</taxon>
        <taxon>Pseudomonadati</taxon>
        <taxon>Nitrospirota</taxon>
        <taxon>Nitrospiria</taxon>
        <taxon>Nitrospirales</taxon>
        <taxon>Nitrospiraceae</taxon>
        <taxon>Nitrospira</taxon>
    </lineage>
</organism>
<gene>
    <name evidence="1" type="ORF">DNFV4_00609</name>
</gene>
<reference evidence="1" key="1">
    <citation type="submission" date="2022-10" db="EMBL/GenBank/DDBJ databases">
        <authorList>
            <person name="Koch H."/>
        </authorList>
    </citation>
    <scope>NUCLEOTIDE SEQUENCE</scope>
    <source>
        <strain evidence="1">DNF</strain>
    </source>
</reference>
<dbReference type="RefSeq" id="WP_289267183.1">
    <property type="nucleotide sequence ID" value="NZ_OX365700.1"/>
</dbReference>
<evidence type="ECO:0000313" key="1">
    <source>
        <dbReference type="EMBL" id="CAI4030184.1"/>
    </source>
</evidence>
<evidence type="ECO:0000313" key="2">
    <source>
        <dbReference type="Proteomes" id="UP001179121"/>
    </source>
</evidence>